<dbReference type="Proteomes" id="UP000233837">
    <property type="component" value="Unassembled WGS sequence"/>
</dbReference>
<evidence type="ECO:0000313" key="3">
    <source>
        <dbReference type="Proteomes" id="UP000233837"/>
    </source>
</evidence>
<reference evidence="2 3" key="2">
    <citation type="journal article" date="2017" name="Nature">
        <title>The Apostasia genome and the evolution of orchids.</title>
        <authorList>
            <person name="Zhang G.Q."/>
            <person name="Liu K.W."/>
            <person name="Li Z."/>
            <person name="Lohaus R."/>
            <person name="Hsiao Y.Y."/>
            <person name="Niu S.C."/>
            <person name="Wang J.Y."/>
            <person name="Lin Y.C."/>
            <person name="Xu Q."/>
            <person name="Chen L.J."/>
            <person name="Yoshida K."/>
            <person name="Fujiwara S."/>
            <person name="Wang Z.W."/>
            <person name="Zhang Y.Q."/>
            <person name="Mitsuda N."/>
            <person name="Wang M."/>
            <person name="Liu G.H."/>
            <person name="Pecoraro L."/>
            <person name="Huang H.X."/>
            <person name="Xiao X.J."/>
            <person name="Lin M."/>
            <person name="Wu X.Y."/>
            <person name="Wu W.L."/>
            <person name="Chen Y.Y."/>
            <person name="Chang S.B."/>
            <person name="Sakamoto S."/>
            <person name="Ohme-Takagi M."/>
            <person name="Yagi M."/>
            <person name="Zeng S.J."/>
            <person name="Shen C.Y."/>
            <person name="Yeh C.M."/>
            <person name="Luo Y.B."/>
            <person name="Tsai W.C."/>
            <person name="Van de Peer Y."/>
            <person name="Liu Z.J."/>
        </authorList>
    </citation>
    <scope>NUCLEOTIDE SEQUENCE [LARGE SCALE GENOMIC DNA]</scope>
    <source>
        <tissue evidence="2">The whole plant</tissue>
    </source>
</reference>
<keyword evidence="3" id="KW-1185">Reference proteome</keyword>
<proteinExistence type="predicted"/>
<evidence type="ECO:0000313" key="2">
    <source>
        <dbReference type="EMBL" id="PKU81690.1"/>
    </source>
</evidence>
<organism evidence="2 3">
    <name type="scientific">Dendrobium catenatum</name>
    <dbReference type="NCBI Taxonomy" id="906689"/>
    <lineage>
        <taxon>Eukaryota</taxon>
        <taxon>Viridiplantae</taxon>
        <taxon>Streptophyta</taxon>
        <taxon>Embryophyta</taxon>
        <taxon>Tracheophyta</taxon>
        <taxon>Spermatophyta</taxon>
        <taxon>Magnoliopsida</taxon>
        <taxon>Liliopsida</taxon>
        <taxon>Asparagales</taxon>
        <taxon>Orchidaceae</taxon>
        <taxon>Epidendroideae</taxon>
        <taxon>Malaxideae</taxon>
        <taxon>Dendrobiinae</taxon>
        <taxon>Dendrobium</taxon>
    </lineage>
</organism>
<sequence length="57" mass="6660">MRGSINIRPARGGENWRKRREAKHLKQAREKEGSDVICVTQMGRVYSLRKNGELTYQ</sequence>
<dbReference type="EMBL" id="KZ502227">
    <property type="protein sequence ID" value="PKU81690.1"/>
    <property type="molecule type" value="Genomic_DNA"/>
</dbReference>
<feature type="compositionally biased region" description="Basic residues" evidence="1">
    <location>
        <begin position="17"/>
        <end position="26"/>
    </location>
</feature>
<dbReference type="AlphaFoldDB" id="A0A2I0X1A6"/>
<evidence type="ECO:0000256" key="1">
    <source>
        <dbReference type="SAM" id="MobiDB-lite"/>
    </source>
</evidence>
<feature type="region of interest" description="Disordered" evidence="1">
    <location>
        <begin position="1"/>
        <end position="33"/>
    </location>
</feature>
<protein>
    <submittedName>
        <fullName evidence="2">Uncharacterized protein</fullName>
    </submittedName>
</protein>
<gene>
    <name evidence="2" type="ORF">MA16_Dca024264</name>
</gene>
<reference evidence="2 3" key="1">
    <citation type="journal article" date="2016" name="Sci. Rep.">
        <title>The Dendrobium catenatum Lindl. genome sequence provides insights into polysaccharide synthase, floral development and adaptive evolution.</title>
        <authorList>
            <person name="Zhang G.Q."/>
            <person name="Xu Q."/>
            <person name="Bian C."/>
            <person name="Tsai W.C."/>
            <person name="Yeh C.M."/>
            <person name="Liu K.W."/>
            <person name="Yoshida K."/>
            <person name="Zhang L.S."/>
            <person name="Chang S.B."/>
            <person name="Chen F."/>
            <person name="Shi Y."/>
            <person name="Su Y.Y."/>
            <person name="Zhang Y.Q."/>
            <person name="Chen L.J."/>
            <person name="Yin Y."/>
            <person name="Lin M."/>
            <person name="Huang H."/>
            <person name="Deng H."/>
            <person name="Wang Z.W."/>
            <person name="Zhu S.L."/>
            <person name="Zhao X."/>
            <person name="Deng C."/>
            <person name="Niu S.C."/>
            <person name="Huang J."/>
            <person name="Wang M."/>
            <person name="Liu G.H."/>
            <person name="Yang H.J."/>
            <person name="Xiao X.J."/>
            <person name="Hsiao Y.Y."/>
            <person name="Wu W.L."/>
            <person name="Chen Y.Y."/>
            <person name="Mitsuda N."/>
            <person name="Ohme-Takagi M."/>
            <person name="Luo Y.B."/>
            <person name="Van de Peer Y."/>
            <person name="Liu Z.J."/>
        </authorList>
    </citation>
    <scope>NUCLEOTIDE SEQUENCE [LARGE SCALE GENOMIC DNA]</scope>
    <source>
        <tissue evidence="2">The whole plant</tissue>
    </source>
</reference>
<accession>A0A2I0X1A6</accession>
<name>A0A2I0X1A6_9ASPA</name>